<dbReference type="Pfam" id="PF13971">
    <property type="entry name" value="Mei4"/>
    <property type="match status" value="1"/>
</dbReference>
<dbReference type="Ensembl" id="ENSSDUT00000015406.1">
    <property type="protein sequence ID" value="ENSSDUP00000015122.1"/>
    <property type="gene ID" value="ENSSDUG00000011024.1"/>
</dbReference>
<evidence type="ECO:0000256" key="9">
    <source>
        <dbReference type="ARBA" id="ARBA00029793"/>
    </source>
</evidence>
<evidence type="ECO:0000256" key="11">
    <source>
        <dbReference type="SAM" id="MobiDB-lite"/>
    </source>
</evidence>
<evidence type="ECO:0000259" key="13">
    <source>
        <dbReference type="Pfam" id="PF02872"/>
    </source>
</evidence>
<evidence type="ECO:0000256" key="10">
    <source>
        <dbReference type="ARBA" id="ARBA00093453"/>
    </source>
</evidence>
<dbReference type="Pfam" id="PF02872">
    <property type="entry name" value="5_nucleotid_C"/>
    <property type="match status" value="1"/>
</dbReference>
<dbReference type="SUPFAM" id="SSF55816">
    <property type="entry name" value="5'-nucleotidase (syn. UDP-sugar hydrolase), C-terminal domain"/>
    <property type="match status" value="1"/>
</dbReference>
<dbReference type="PROSITE" id="PS00785">
    <property type="entry name" value="5_NUCLEOTIDASE_1"/>
    <property type="match status" value="1"/>
</dbReference>
<evidence type="ECO:0000256" key="1">
    <source>
        <dbReference type="ARBA" id="ARBA00000815"/>
    </source>
</evidence>
<dbReference type="InterPro" id="IPR004843">
    <property type="entry name" value="Calcineurin-like_PHP"/>
</dbReference>
<dbReference type="InterPro" id="IPR006146">
    <property type="entry name" value="5'-Nucleotdase_CS"/>
</dbReference>
<dbReference type="Proteomes" id="UP000261420">
    <property type="component" value="Unplaced"/>
</dbReference>
<dbReference type="SUPFAM" id="SSF56300">
    <property type="entry name" value="Metallo-dependent phosphatases"/>
    <property type="match status" value="1"/>
</dbReference>
<comment type="catalytic activity">
    <reaction evidence="1">
        <text>a ribonucleoside 5'-phosphate + H2O = a ribonucleoside + phosphate</text>
        <dbReference type="Rhea" id="RHEA:12484"/>
        <dbReference type="ChEBI" id="CHEBI:15377"/>
        <dbReference type="ChEBI" id="CHEBI:18254"/>
        <dbReference type="ChEBI" id="CHEBI:43474"/>
        <dbReference type="ChEBI" id="CHEBI:58043"/>
        <dbReference type="EC" id="3.1.3.5"/>
    </reaction>
</comment>
<dbReference type="PANTHER" id="PTHR11575">
    <property type="entry name" value="5'-NUCLEOTIDASE-RELATED"/>
    <property type="match status" value="1"/>
</dbReference>
<dbReference type="InterPro" id="IPR006179">
    <property type="entry name" value="5_nucleotidase/apyrase"/>
</dbReference>
<feature type="compositionally biased region" description="Basic and acidic residues" evidence="11">
    <location>
        <begin position="1"/>
        <end position="12"/>
    </location>
</feature>
<evidence type="ECO:0000256" key="2">
    <source>
        <dbReference type="ARBA" id="ARBA00006654"/>
    </source>
</evidence>
<dbReference type="FunFam" id="3.60.21.10:FF:000020">
    <property type="entry name" value="NT5E isoform 4"/>
    <property type="match status" value="1"/>
</dbReference>
<dbReference type="AlphaFoldDB" id="A0A3B4U9R9"/>
<dbReference type="GO" id="GO:0000166">
    <property type="term" value="F:nucleotide binding"/>
    <property type="evidence" value="ECO:0007669"/>
    <property type="project" value="UniProtKB-KW"/>
</dbReference>
<dbReference type="GO" id="GO:0008253">
    <property type="term" value="F:5'-nucleotidase activity"/>
    <property type="evidence" value="ECO:0007669"/>
    <property type="project" value="UniProtKB-EC"/>
</dbReference>
<evidence type="ECO:0000256" key="3">
    <source>
        <dbReference type="ARBA" id="ARBA00012643"/>
    </source>
</evidence>
<evidence type="ECO:0000259" key="12">
    <source>
        <dbReference type="Pfam" id="PF00149"/>
    </source>
</evidence>
<dbReference type="GO" id="GO:0005886">
    <property type="term" value="C:plasma membrane"/>
    <property type="evidence" value="ECO:0007669"/>
    <property type="project" value="TreeGrafter"/>
</dbReference>
<comment type="similarity">
    <text evidence="10">Belongs to the MEI4L family.</text>
</comment>
<feature type="region of interest" description="Disordered" evidence="11">
    <location>
        <begin position="1"/>
        <end position="21"/>
    </location>
</feature>
<keyword evidence="7" id="KW-0378">Hydrolase</keyword>
<evidence type="ECO:0000256" key="4">
    <source>
        <dbReference type="ARBA" id="ARBA00022723"/>
    </source>
</evidence>
<name>A0A3B4U9R9_SERDU</name>
<dbReference type="GO" id="GO:0006196">
    <property type="term" value="P:AMP catabolic process"/>
    <property type="evidence" value="ECO:0007669"/>
    <property type="project" value="TreeGrafter"/>
</dbReference>
<sequence length="938" mass="103379">MGGVEEDRRREMESDEGNVKGASQAQWFFTKAKVAVAVAIIKNTPAGMSGRENAESLACKLRSQDESWKKKAQGLQEEVLRLRQEMLIGRVTSDTKSATETAGHDGAVEEVSQDLFGPGCDSETPELLQLDPQPAASVPQHQGTPQETVLHPHVRFLQSLCALHRVEGDSRGLESLWFSPDEDTGSVLTDSVCQLLDSVVAACRDPPPLGPRDLVLQACQVAARAMDLFCSQRLPSAEFVRRVEESLRELTGMLLHHSNQPSRLQAAEKLMEYLITLGSSSMSKSFLIRHILAQISALADQLWQAFQGQENSGLDTFPVDQYQNSCHLFWIVEELLQKSKLHCFCAQRTGEMEEVRPEQSAPPRLCRLLLILSLLLSFSVSSSAAWDLVLLHTNDVHARVEETTKHSGKCVKSSQCFAGVARRATMIKRIRSSESNVLLLDAGDQFQGTVWFNYYKGAEAAHFMNKLRYDAMAFGNHEFDNGVKGLMKPFMEKIKCTVLSANIKPDETLAVTFGSSYQPYKILTVGDQKVGVVGYTSRETPALSAPGPHLQFEDEVKALQPHVDKLQTLGVNKIIALGHSGFTLDKEIAEKVRGVDVVIGGHTNTFLYTGTPPSSEVPAGPYPFMVKSEDGRQVPVVQAYAFGKYLGYLKVTFDNNGHVVKSTGNPILLNSSIPQDPEVLADVEEWKKNLANYSAQVVGKTQVFLKGDAECRFRECNLGNLICDAMVANNIRFSDEVQWNHVSASIFNGGGVRASIDERTRNGSITMEDLISVLPFGGTFDLVQLKGSTLRKAFEHSVKRYGGSTGEFLQVSGLHVEFDLSKPPGHRVKSLSILCVDCRVPDYEPVEDEKVYKVVLPSYLMTGGDGFSMIKNETLKHNSGDLDITVVSNYIVQRKEVYPSVEGRIKILNSAPGRQGQTASLVLLSLALIWALCGNMYD</sequence>
<evidence type="ECO:0000313" key="15">
    <source>
        <dbReference type="Proteomes" id="UP000261420"/>
    </source>
</evidence>
<proteinExistence type="inferred from homology"/>
<keyword evidence="6" id="KW-0547">Nucleotide-binding</keyword>
<evidence type="ECO:0000256" key="7">
    <source>
        <dbReference type="ARBA" id="ARBA00022801"/>
    </source>
</evidence>
<keyword evidence="4" id="KW-0479">Metal-binding</keyword>
<reference evidence="14" key="2">
    <citation type="submission" date="2025-09" db="UniProtKB">
        <authorList>
            <consortium name="Ensembl"/>
        </authorList>
    </citation>
    <scope>IDENTIFICATION</scope>
</reference>
<dbReference type="GO" id="GO:0006310">
    <property type="term" value="P:DNA recombination"/>
    <property type="evidence" value="ECO:0007669"/>
    <property type="project" value="InterPro"/>
</dbReference>
<evidence type="ECO:0000256" key="8">
    <source>
        <dbReference type="ARBA" id="ARBA00023254"/>
    </source>
</evidence>
<dbReference type="InterPro" id="IPR025888">
    <property type="entry name" value="MEI4"/>
</dbReference>
<evidence type="ECO:0000313" key="14">
    <source>
        <dbReference type="Ensembl" id="ENSSDUP00000015122.1"/>
    </source>
</evidence>
<keyword evidence="8" id="KW-0469">Meiosis</keyword>
<dbReference type="STRING" id="41447.ENSSDUP00000015122"/>
<dbReference type="GO" id="GO:0042138">
    <property type="term" value="P:meiotic DNA double-strand break formation"/>
    <property type="evidence" value="ECO:0007669"/>
    <property type="project" value="InterPro"/>
</dbReference>
<protein>
    <recommendedName>
        <fullName evidence="3">5'-nucleotidase</fullName>
        <ecNumber evidence="3">3.1.3.5</ecNumber>
    </recommendedName>
    <alternativeName>
        <fullName evidence="9">Ecto-5'-nucleotidase</fullName>
    </alternativeName>
</protein>
<dbReference type="GO" id="GO:0046872">
    <property type="term" value="F:metal ion binding"/>
    <property type="evidence" value="ECO:0007669"/>
    <property type="project" value="UniProtKB-KW"/>
</dbReference>
<dbReference type="CDD" id="cd07409">
    <property type="entry name" value="MPP_CD73_N"/>
    <property type="match status" value="1"/>
</dbReference>
<comment type="similarity">
    <text evidence="2">Belongs to the 5'-nucleotidase family.</text>
</comment>
<dbReference type="Gene3D" id="3.90.780.10">
    <property type="entry name" value="5'-Nucleotidase, C-terminal domain"/>
    <property type="match status" value="1"/>
</dbReference>
<dbReference type="EC" id="3.1.3.5" evidence="3"/>
<feature type="domain" description="Calcineurin-like phosphoesterase" evidence="12">
    <location>
        <begin position="390"/>
        <end position="603"/>
    </location>
</feature>
<dbReference type="GeneTree" id="ENSGT00530000063775"/>
<dbReference type="FunFam" id="3.90.780.10:FF:000001">
    <property type="entry name" value="NT5E isoform 3"/>
    <property type="match status" value="1"/>
</dbReference>
<dbReference type="InterPro" id="IPR029052">
    <property type="entry name" value="Metallo-depent_PP-like"/>
</dbReference>
<dbReference type="PRINTS" id="PR01607">
    <property type="entry name" value="APYRASEFAMLY"/>
</dbReference>
<accession>A0A3B4U9R9</accession>
<keyword evidence="15" id="KW-1185">Reference proteome</keyword>
<keyword evidence="5" id="KW-0732">Signal</keyword>
<dbReference type="Gene3D" id="3.60.21.10">
    <property type="match status" value="1"/>
</dbReference>
<reference evidence="14" key="1">
    <citation type="submission" date="2025-08" db="UniProtKB">
        <authorList>
            <consortium name="Ensembl"/>
        </authorList>
    </citation>
    <scope>IDENTIFICATION</scope>
</reference>
<dbReference type="InterPro" id="IPR036907">
    <property type="entry name" value="5'-Nucleotdase_C_sf"/>
</dbReference>
<dbReference type="Pfam" id="PF00149">
    <property type="entry name" value="Metallophos"/>
    <property type="match status" value="1"/>
</dbReference>
<evidence type="ECO:0000256" key="5">
    <source>
        <dbReference type="ARBA" id="ARBA00022729"/>
    </source>
</evidence>
<evidence type="ECO:0000256" key="6">
    <source>
        <dbReference type="ARBA" id="ARBA00022741"/>
    </source>
</evidence>
<organism evidence="14 15">
    <name type="scientific">Seriola dumerili</name>
    <name type="common">Greater amberjack</name>
    <name type="synonym">Caranx dumerili</name>
    <dbReference type="NCBI Taxonomy" id="41447"/>
    <lineage>
        <taxon>Eukaryota</taxon>
        <taxon>Metazoa</taxon>
        <taxon>Chordata</taxon>
        <taxon>Craniata</taxon>
        <taxon>Vertebrata</taxon>
        <taxon>Euteleostomi</taxon>
        <taxon>Actinopterygii</taxon>
        <taxon>Neopterygii</taxon>
        <taxon>Teleostei</taxon>
        <taxon>Neoteleostei</taxon>
        <taxon>Acanthomorphata</taxon>
        <taxon>Carangaria</taxon>
        <taxon>Carangiformes</taxon>
        <taxon>Carangidae</taxon>
        <taxon>Seriola</taxon>
    </lineage>
</organism>
<dbReference type="InterPro" id="IPR008334">
    <property type="entry name" value="5'-Nucleotdase_C"/>
</dbReference>
<feature type="domain" description="5'-Nucleotidase C-terminal" evidence="13">
    <location>
        <begin position="697"/>
        <end position="871"/>
    </location>
</feature>
<dbReference type="PANTHER" id="PTHR11575:SF24">
    <property type="entry name" value="5'-NUCLEOTIDASE"/>
    <property type="match status" value="1"/>
</dbReference>